<dbReference type="GO" id="GO:0016192">
    <property type="term" value="P:vesicle-mediated transport"/>
    <property type="evidence" value="ECO:0007669"/>
    <property type="project" value="InterPro"/>
</dbReference>
<dbReference type="Gene3D" id="3.40.50.1910">
    <property type="match status" value="1"/>
</dbReference>
<evidence type="ECO:0000313" key="3">
    <source>
        <dbReference type="EMBL" id="CUS24076.1"/>
    </source>
</evidence>
<dbReference type="PANTHER" id="PTHR11679">
    <property type="entry name" value="VESICLE PROTEIN SORTING-ASSOCIATED"/>
    <property type="match status" value="1"/>
</dbReference>
<dbReference type="InterPro" id="IPR027482">
    <property type="entry name" value="Sec1-like_dom2"/>
</dbReference>
<comment type="similarity">
    <text evidence="1">Belongs to the STXBP/unc-18/SEC1 family.</text>
</comment>
<proteinExistence type="inferred from homology"/>
<dbReference type="EMBL" id="LN890566">
    <property type="protein sequence ID" value="CUS24076.1"/>
    <property type="molecule type" value="Genomic_DNA"/>
</dbReference>
<dbReference type="Gene3D" id="1.25.40.60">
    <property type="match status" value="1"/>
</dbReference>
<name>A0A0P1L3C0_9SACH</name>
<evidence type="ECO:0000313" key="4">
    <source>
        <dbReference type="Proteomes" id="UP000236544"/>
    </source>
</evidence>
<dbReference type="InterPro" id="IPR043127">
    <property type="entry name" value="Sec-1-like_dom3a"/>
</dbReference>
<dbReference type="Proteomes" id="UP000236544">
    <property type="component" value="Unassembled WGS sequence"/>
</dbReference>
<feature type="compositionally biased region" description="Basic residues" evidence="2">
    <location>
        <begin position="689"/>
        <end position="701"/>
    </location>
</feature>
<dbReference type="AlphaFoldDB" id="A0A0P1L3C0"/>
<dbReference type="Gene3D" id="3.40.50.2060">
    <property type="match status" value="1"/>
</dbReference>
<sequence length="701" mass="80793">MSDLIELQRNYILSFINDIKTEHNLKFLIVDEYVDALLDTLFADKNELLRVVTAIDLIDSRKRKGQPSVEAIYLLKPTKFNINCMDADFSNRPPKYKRAHIRFLPGFRDYLIKFFHGKQYLPQYICTLAEVQCAFAPKESLVFQTLDVDQPLQIFYNKKCIDLIERNIDRTVQCLLNLCIVTGEYPIVRYSQPSPEVYKICPATMLAKKLAFQFQEALDDYARKDETFPPPSSRPRAVCIITERSLDPFSLILHEFSYQSMAYDLAPGVDTRTDNYHYSAETETGQKEDKVSKLSELVDPDWVELRHQHIMDASEYLTAKINELIAKNPLLVDRANVKTTTDLLSVVAHLKDFDEERRRITLHRSLIDECLKINEQRHLAELADFEQALAGFGLDADGNKYKGITEKLLEALMNKGANITDKIRYILSYALYRGGIIKEDFVKLLSFIGVNAGHPFFQHFMTLFSNFGYLGYTLMKEKASDKPYKKEWHHETILNDPNTYNTSRFVPAAANNLSKVITNPLLLSEQAFPYVKDKPIEVLEDEEVENIGYNYSSTSLRNPRHKASWTKNTQNRAPRQRFFYYSLGGLTYGEIRTAYMQSQLKNKDIFIGTDCILTPLDVMQSVEKLSEPREALGLQDDAKEKEKVPEFLFDRAVVAPVVSQHVHKVSHQRPTNDAKPVMPNPPPQEKEKKRSKLSKFLRSKS</sequence>
<feature type="region of interest" description="Disordered" evidence="2">
    <location>
        <begin position="660"/>
        <end position="701"/>
    </location>
</feature>
<protein>
    <submittedName>
        <fullName evidence="3">LAQU0S13e02740g1_1</fullName>
    </submittedName>
</protein>
<organism evidence="3 4">
    <name type="scientific">Lachancea quebecensis</name>
    <dbReference type="NCBI Taxonomy" id="1654605"/>
    <lineage>
        <taxon>Eukaryota</taxon>
        <taxon>Fungi</taxon>
        <taxon>Dikarya</taxon>
        <taxon>Ascomycota</taxon>
        <taxon>Saccharomycotina</taxon>
        <taxon>Saccharomycetes</taxon>
        <taxon>Saccharomycetales</taxon>
        <taxon>Saccharomycetaceae</taxon>
        <taxon>Lachancea</taxon>
    </lineage>
</organism>
<accession>A0A0P1L3C0</accession>
<dbReference type="Gene3D" id="3.90.830.10">
    <property type="entry name" value="Syntaxin Binding Protein 1, Chain A, domain 2"/>
    <property type="match status" value="1"/>
</dbReference>
<dbReference type="OrthoDB" id="2228at2759"/>
<dbReference type="InterPro" id="IPR043154">
    <property type="entry name" value="Sec-1-like_dom1"/>
</dbReference>
<evidence type="ECO:0000256" key="2">
    <source>
        <dbReference type="SAM" id="MobiDB-lite"/>
    </source>
</evidence>
<dbReference type="InterPro" id="IPR036045">
    <property type="entry name" value="Sec1-like_sf"/>
</dbReference>
<dbReference type="InterPro" id="IPR001619">
    <property type="entry name" value="Sec1-like"/>
</dbReference>
<dbReference type="Pfam" id="PF00995">
    <property type="entry name" value="Sec1"/>
    <property type="match status" value="1"/>
</dbReference>
<keyword evidence="4" id="KW-1185">Reference proteome</keyword>
<gene>
    <name evidence="3" type="ORF">LAQU0_S13e02740g</name>
</gene>
<evidence type="ECO:0000256" key="1">
    <source>
        <dbReference type="ARBA" id="ARBA00009884"/>
    </source>
</evidence>
<dbReference type="PIRSF" id="PIRSF005715">
    <property type="entry name" value="VPS45_Sec1"/>
    <property type="match status" value="1"/>
</dbReference>
<dbReference type="SUPFAM" id="SSF56815">
    <property type="entry name" value="Sec1/munc18-like (SM) proteins"/>
    <property type="match status" value="1"/>
</dbReference>
<reference evidence="4" key="1">
    <citation type="submission" date="2015-10" db="EMBL/GenBank/DDBJ databases">
        <authorList>
            <person name="Devillers H."/>
        </authorList>
    </citation>
    <scope>NUCLEOTIDE SEQUENCE [LARGE SCALE GENOMIC DNA]</scope>
</reference>